<evidence type="ECO:0000313" key="2">
    <source>
        <dbReference type="Proteomes" id="UP000297053"/>
    </source>
</evidence>
<dbReference type="RefSeq" id="WP_012807507.1">
    <property type="nucleotide sequence ID" value="NZ_CP039376.1"/>
</dbReference>
<proteinExistence type="predicted"/>
<geneLocation type="plasmid" evidence="1">
    <name>unnamed1</name>
</geneLocation>
<dbReference type="AlphaFoldDB" id="A0A4D6KJ21"/>
<evidence type="ECO:0000313" key="1">
    <source>
        <dbReference type="EMBL" id="QCD67255.1"/>
    </source>
</evidence>
<gene>
    <name evidence="1" type="ORF">E5139_16565</name>
</gene>
<sequence length="63" mass="6547">MLLSASDDEVLIAAEALGEDLDMAQSEVTADEFESLLTECNEAINDGIGLEYGEVCGAGSDCC</sequence>
<dbReference type="InterPro" id="IPR058380">
    <property type="entry name" value="DUF8067"/>
</dbReference>
<protein>
    <submittedName>
        <fullName evidence="1">Uncharacterized protein</fullName>
    </submittedName>
</protein>
<dbReference type="GeneID" id="8409418"/>
<reference evidence="1 2" key="2">
    <citation type="submission" date="2019-04" db="EMBL/GenBank/DDBJ databases">
        <authorList>
            <person name="Yang S."/>
            <person name="Wei W."/>
        </authorList>
    </citation>
    <scope>NUCLEOTIDE SEQUENCE [LARGE SCALE GENOMIC DNA]</scope>
    <source>
        <strain evidence="2">ZP60</strain>
        <plasmid evidence="1 2">unnamed1</plasmid>
    </source>
</reference>
<dbReference type="NCBIfam" id="NF041415">
    <property type="entry name" value="halo_CC_star"/>
    <property type="match status" value="1"/>
</dbReference>
<dbReference type="Proteomes" id="UP000297053">
    <property type="component" value="Plasmid unnamed1"/>
</dbReference>
<dbReference type="Pfam" id="PF26263">
    <property type="entry name" value="DUF8067"/>
    <property type="match status" value="1"/>
</dbReference>
<dbReference type="KEGG" id="halz:E5139_16565"/>
<accession>A0A4D6KJ21</accession>
<dbReference type="EMBL" id="CP039376">
    <property type="protein sequence ID" value="QCD67255.1"/>
    <property type="molecule type" value="Genomic_DNA"/>
</dbReference>
<keyword evidence="1" id="KW-0614">Plasmid</keyword>
<name>A0A4D6KJ21_9EURY</name>
<organism evidence="1 2">
    <name type="scientific">Halomicrobium mukohataei</name>
    <dbReference type="NCBI Taxonomy" id="57705"/>
    <lineage>
        <taxon>Archaea</taxon>
        <taxon>Methanobacteriati</taxon>
        <taxon>Methanobacteriota</taxon>
        <taxon>Stenosarchaea group</taxon>
        <taxon>Halobacteria</taxon>
        <taxon>Halobacteriales</taxon>
        <taxon>Haloarculaceae</taxon>
        <taxon>Halomicrobium</taxon>
    </lineage>
</organism>
<reference evidence="1 2" key="1">
    <citation type="submission" date="2019-04" db="EMBL/GenBank/DDBJ databases">
        <title>Complete genome sequence of Arthrobacter sp. ZXY-2 associated with effective atrazine degradation and salt adaptation.</title>
        <authorList>
            <person name="Zhao X."/>
        </authorList>
    </citation>
    <scope>NUCLEOTIDE SEQUENCE [LARGE SCALE GENOMIC DNA]</scope>
    <source>
        <strain evidence="2">ZP60</strain>
        <plasmid evidence="1 2">unnamed1</plasmid>
    </source>
</reference>